<dbReference type="InterPro" id="IPR008920">
    <property type="entry name" value="TF_FadR/GntR_C"/>
</dbReference>
<keyword evidence="1" id="KW-0805">Transcription regulation</keyword>
<evidence type="ECO:0000313" key="6">
    <source>
        <dbReference type="Proteomes" id="UP000274391"/>
    </source>
</evidence>
<keyword evidence="6" id="KW-1185">Reference proteome</keyword>
<dbReference type="RefSeq" id="WP_124969301.1">
    <property type="nucleotide sequence ID" value="NZ_RQVS01000002.1"/>
</dbReference>
<dbReference type="OrthoDB" id="9784718at2"/>
<dbReference type="Proteomes" id="UP000274391">
    <property type="component" value="Unassembled WGS sequence"/>
</dbReference>
<evidence type="ECO:0000259" key="4">
    <source>
        <dbReference type="PROSITE" id="PS50949"/>
    </source>
</evidence>
<organism evidence="5 6">
    <name type="scientific">Gulosibacter macacae</name>
    <dbReference type="NCBI Taxonomy" id="2488791"/>
    <lineage>
        <taxon>Bacteria</taxon>
        <taxon>Bacillati</taxon>
        <taxon>Actinomycetota</taxon>
        <taxon>Actinomycetes</taxon>
        <taxon>Micrococcales</taxon>
        <taxon>Microbacteriaceae</taxon>
        <taxon>Gulosibacter</taxon>
    </lineage>
</organism>
<feature type="domain" description="HTH gntR-type" evidence="4">
    <location>
        <begin position="25"/>
        <end position="95"/>
    </location>
</feature>
<dbReference type="AlphaFoldDB" id="A0A3P3W2T2"/>
<dbReference type="GO" id="GO:0003700">
    <property type="term" value="F:DNA-binding transcription factor activity"/>
    <property type="evidence" value="ECO:0007669"/>
    <property type="project" value="InterPro"/>
</dbReference>
<dbReference type="Gene3D" id="1.20.120.530">
    <property type="entry name" value="GntR ligand-binding domain-like"/>
    <property type="match status" value="1"/>
</dbReference>
<sequence>MTTTANDVRGPVRLERALFQALGDDSRPALVERRLSEGIMSGMLPAGERLPSENELAATFGVSATTVREALGSLRARGLIVTVRGRHGGSYVDASADPIVFAREALAETTLVALRDMGVHHATIAAGCVRLAARRATTTEAERLRERLAAIGEDDLGQWRHSIDDLLTEIAALGQSSRLTRDLMQGLLELSPYLRLLDTDAEARAEQRAGIAEMLVAIAARQELEAMAACELFVKRIIDRLVRLRLGSSRSRESGDLQF</sequence>
<keyword evidence="3" id="KW-0804">Transcription</keyword>
<dbReference type="SMART" id="SM00345">
    <property type="entry name" value="HTH_GNTR"/>
    <property type="match status" value="1"/>
</dbReference>
<dbReference type="InterPro" id="IPR036390">
    <property type="entry name" value="WH_DNA-bd_sf"/>
</dbReference>
<gene>
    <name evidence="5" type="ORF">EG850_01920</name>
</gene>
<dbReference type="PROSITE" id="PS50949">
    <property type="entry name" value="HTH_GNTR"/>
    <property type="match status" value="1"/>
</dbReference>
<dbReference type="EMBL" id="RQVS01000002">
    <property type="protein sequence ID" value="RRJ88226.1"/>
    <property type="molecule type" value="Genomic_DNA"/>
</dbReference>
<evidence type="ECO:0000313" key="5">
    <source>
        <dbReference type="EMBL" id="RRJ88226.1"/>
    </source>
</evidence>
<evidence type="ECO:0000256" key="2">
    <source>
        <dbReference type="ARBA" id="ARBA00023125"/>
    </source>
</evidence>
<dbReference type="PANTHER" id="PTHR43537">
    <property type="entry name" value="TRANSCRIPTIONAL REGULATOR, GNTR FAMILY"/>
    <property type="match status" value="1"/>
</dbReference>
<dbReference type="Pfam" id="PF00392">
    <property type="entry name" value="GntR"/>
    <property type="match status" value="1"/>
</dbReference>
<dbReference type="PANTHER" id="PTHR43537:SF5">
    <property type="entry name" value="UXU OPERON TRANSCRIPTIONAL REGULATOR"/>
    <property type="match status" value="1"/>
</dbReference>
<reference evidence="5 6" key="1">
    <citation type="submission" date="2018-11" db="EMBL/GenBank/DDBJ databases">
        <title>YIM 102482-1 draft genome.</title>
        <authorList>
            <person name="Li G."/>
            <person name="Jiang Y."/>
        </authorList>
    </citation>
    <scope>NUCLEOTIDE SEQUENCE [LARGE SCALE GENOMIC DNA]</scope>
    <source>
        <strain evidence="5 6">YIM 102482-1</strain>
    </source>
</reference>
<evidence type="ECO:0000256" key="3">
    <source>
        <dbReference type="ARBA" id="ARBA00023163"/>
    </source>
</evidence>
<dbReference type="InterPro" id="IPR000524">
    <property type="entry name" value="Tscrpt_reg_HTH_GntR"/>
</dbReference>
<name>A0A3P3W2T2_9MICO</name>
<accession>A0A3P3W2T2</accession>
<dbReference type="GO" id="GO:0003677">
    <property type="term" value="F:DNA binding"/>
    <property type="evidence" value="ECO:0007669"/>
    <property type="project" value="UniProtKB-KW"/>
</dbReference>
<dbReference type="Gene3D" id="1.10.10.10">
    <property type="entry name" value="Winged helix-like DNA-binding domain superfamily/Winged helix DNA-binding domain"/>
    <property type="match status" value="1"/>
</dbReference>
<dbReference type="SUPFAM" id="SSF46785">
    <property type="entry name" value="Winged helix' DNA-binding domain"/>
    <property type="match status" value="1"/>
</dbReference>
<dbReference type="PRINTS" id="PR00035">
    <property type="entry name" value="HTHGNTR"/>
</dbReference>
<dbReference type="CDD" id="cd07377">
    <property type="entry name" value="WHTH_GntR"/>
    <property type="match status" value="1"/>
</dbReference>
<protein>
    <submittedName>
        <fullName evidence="5">FadR family transcriptional regulator</fullName>
    </submittedName>
</protein>
<dbReference type="InterPro" id="IPR036388">
    <property type="entry name" value="WH-like_DNA-bd_sf"/>
</dbReference>
<keyword evidence="2" id="KW-0238">DNA-binding</keyword>
<comment type="caution">
    <text evidence="5">The sequence shown here is derived from an EMBL/GenBank/DDBJ whole genome shotgun (WGS) entry which is preliminary data.</text>
</comment>
<evidence type="ECO:0000256" key="1">
    <source>
        <dbReference type="ARBA" id="ARBA00023015"/>
    </source>
</evidence>
<proteinExistence type="predicted"/>